<keyword evidence="2" id="KW-1185">Reference proteome</keyword>
<organism evidence="1 2">
    <name type="scientific">Streptomyces tanashiensis</name>
    <dbReference type="NCBI Taxonomy" id="67367"/>
    <lineage>
        <taxon>Bacteria</taxon>
        <taxon>Bacillati</taxon>
        <taxon>Actinomycetota</taxon>
        <taxon>Actinomycetes</taxon>
        <taxon>Kitasatosporales</taxon>
        <taxon>Streptomycetaceae</taxon>
        <taxon>Streptomyces</taxon>
    </lineage>
</organism>
<dbReference type="RefSeq" id="WP_267260379.1">
    <property type="nucleotide sequence ID" value="NZ_CP084204.1"/>
</dbReference>
<accession>A0ABY6R9Q9</accession>
<proteinExistence type="predicted"/>
<evidence type="ECO:0000313" key="1">
    <source>
        <dbReference type="EMBL" id="UZX26320.1"/>
    </source>
</evidence>
<dbReference type="Proteomes" id="UP001164506">
    <property type="component" value="Chromosome"/>
</dbReference>
<protein>
    <submittedName>
        <fullName evidence="1">Uncharacterized protein</fullName>
    </submittedName>
</protein>
<sequence length="131" mass="13794">MATEGEPPSRPGIAAMLINQTSARKPAREAIAAGAEVRAADGEVPHWMAARIAAARWRRPLAGGLREITGRDETVGVLARHRGGQLRTGITGAADRLWSFTLYFGATGTGLLACSGVKRSRSPSTKDSSEP</sequence>
<reference evidence="1" key="1">
    <citation type="submission" date="2021-09" db="EMBL/GenBank/DDBJ databases">
        <title>Complete genome sequence and metabolic characterization of Streptomyces tanashiensis DSM 731 the producer of antibacterial Kalafungin and diverse secondary metabolites.</title>
        <authorList>
            <person name="Abbasi M.N."/>
            <person name="Anwar M.N."/>
            <person name="Alam K."/>
            <person name="Shoaib M."/>
            <person name="Lin Z."/>
            <person name="Hayat M."/>
            <person name="Ali M.I."/>
            <person name="Malik H.M.T."/>
            <person name="Ahmed I."/>
            <person name="Li A."/>
            <person name="Hailong Wang H."/>
            <person name="Zhang Y."/>
        </authorList>
    </citation>
    <scope>NUCLEOTIDE SEQUENCE</scope>
    <source>
        <strain evidence="1">Kala</strain>
    </source>
</reference>
<gene>
    <name evidence="1" type="ORF">LDH80_39320</name>
</gene>
<evidence type="ECO:0000313" key="2">
    <source>
        <dbReference type="Proteomes" id="UP001164506"/>
    </source>
</evidence>
<dbReference type="EMBL" id="CP084204">
    <property type="protein sequence ID" value="UZX26320.1"/>
    <property type="molecule type" value="Genomic_DNA"/>
</dbReference>
<name>A0ABY6R9Q9_9ACTN</name>
<dbReference type="GeneID" id="95605616"/>